<name>A0A384K4G8_BOTFB</name>
<dbReference type="Proteomes" id="UP000001798">
    <property type="component" value="Chromosome 15"/>
</dbReference>
<keyword evidence="2" id="KW-1185">Reference proteome</keyword>
<dbReference type="RefSeq" id="XP_024553138.1">
    <property type="nucleotide sequence ID" value="XM_024697324.1"/>
</dbReference>
<dbReference type="EMBL" id="CP009819">
    <property type="protein sequence ID" value="ATZ57427.1"/>
    <property type="molecule type" value="Genomic_DNA"/>
</dbReference>
<proteinExistence type="predicted"/>
<protein>
    <submittedName>
        <fullName evidence="1">Uncharacterized protein</fullName>
    </submittedName>
</protein>
<dbReference type="GeneID" id="36394888"/>
<reference evidence="1 2" key="1">
    <citation type="journal article" date="2011" name="PLoS Genet.">
        <title>Genomic analysis of the necrotrophic fungal pathogens Sclerotinia sclerotiorum and Botrytis cinerea.</title>
        <authorList>
            <person name="Amselem J."/>
            <person name="Cuomo C.A."/>
            <person name="van Kan J.A."/>
            <person name="Viaud M."/>
            <person name="Benito E.P."/>
            <person name="Couloux A."/>
            <person name="Coutinho P.M."/>
            <person name="de Vries R.P."/>
            <person name="Dyer P.S."/>
            <person name="Fillinger S."/>
            <person name="Fournier E."/>
            <person name="Gout L."/>
            <person name="Hahn M."/>
            <person name="Kohn L."/>
            <person name="Lapalu N."/>
            <person name="Plummer K.M."/>
            <person name="Pradier J.M."/>
            <person name="Quevillon E."/>
            <person name="Sharon A."/>
            <person name="Simon A."/>
            <person name="ten Have A."/>
            <person name="Tudzynski B."/>
            <person name="Tudzynski P."/>
            <person name="Wincker P."/>
            <person name="Andrew M."/>
            <person name="Anthouard V."/>
            <person name="Beever R.E."/>
            <person name="Beffa R."/>
            <person name="Benoit I."/>
            <person name="Bouzid O."/>
            <person name="Brault B."/>
            <person name="Chen Z."/>
            <person name="Choquer M."/>
            <person name="Collemare J."/>
            <person name="Cotton P."/>
            <person name="Danchin E.G."/>
            <person name="Da Silva C."/>
            <person name="Gautier A."/>
            <person name="Giraud C."/>
            <person name="Giraud T."/>
            <person name="Gonzalez C."/>
            <person name="Grossetete S."/>
            <person name="Guldener U."/>
            <person name="Henrissat B."/>
            <person name="Howlett B.J."/>
            <person name="Kodira C."/>
            <person name="Kretschmer M."/>
            <person name="Lappartient A."/>
            <person name="Leroch M."/>
            <person name="Levis C."/>
            <person name="Mauceli E."/>
            <person name="Neuveglise C."/>
            <person name="Oeser B."/>
            <person name="Pearson M."/>
            <person name="Poulain J."/>
            <person name="Poussereau N."/>
            <person name="Quesneville H."/>
            <person name="Rascle C."/>
            <person name="Schumacher J."/>
            <person name="Segurens B."/>
            <person name="Sexton A."/>
            <person name="Silva E."/>
            <person name="Sirven C."/>
            <person name="Soanes D.M."/>
            <person name="Talbot N.J."/>
            <person name="Templeton M."/>
            <person name="Yandava C."/>
            <person name="Yarden O."/>
            <person name="Zeng Q."/>
            <person name="Rollins J.A."/>
            <person name="Lebrun M.H."/>
            <person name="Dickman M."/>
        </authorList>
    </citation>
    <scope>NUCLEOTIDE SEQUENCE [LARGE SCALE GENOMIC DNA]</scope>
    <source>
        <strain evidence="1 2">B05.10</strain>
    </source>
</reference>
<gene>
    <name evidence="1" type="ORF">BCIN_15g00110</name>
</gene>
<dbReference type="KEGG" id="bfu:BCIN_15g00110"/>
<reference evidence="1 2" key="2">
    <citation type="journal article" date="2012" name="Eukaryot. Cell">
        <title>Genome update of Botrytis cinerea strains B05.10 and T4.</title>
        <authorList>
            <person name="Staats M."/>
            <person name="van Kan J.A."/>
        </authorList>
    </citation>
    <scope>NUCLEOTIDE SEQUENCE [LARGE SCALE GENOMIC DNA]</scope>
    <source>
        <strain evidence="1 2">B05.10</strain>
    </source>
</reference>
<organism evidence="1 2">
    <name type="scientific">Botryotinia fuckeliana (strain B05.10)</name>
    <name type="common">Noble rot fungus</name>
    <name type="synonym">Botrytis cinerea</name>
    <dbReference type="NCBI Taxonomy" id="332648"/>
    <lineage>
        <taxon>Eukaryota</taxon>
        <taxon>Fungi</taxon>
        <taxon>Dikarya</taxon>
        <taxon>Ascomycota</taxon>
        <taxon>Pezizomycotina</taxon>
        <taxon>Leotiomycetes</taxon>
        <taxon>Helotiales</taxon>
        <taxon>Sclerotiniaceae</taxon>
        <taxon>Botrytis</taxon>
    </lineage>
</organism>
<sequence length="48" mass="5644">MSKRRSCNIARWVEKIALESSIKGNNDHAVYKYWAFVDFISPEDCDLH</sequence>
<dbReference type="VEuPathDB" id="FungiDB:Bcin15g00110"/>
<reference evidence="1 2" key="3">
    <citation type="journal article" date="2017" name="Mol. Plant Pathol.">
        <title>A gapless genome sequence of the fungus Botrytis cinerea.</title>
        <authorList>
            <person name="Van Kan J.A."/>
            <person name="Stassen J.H."/>
            <person name="Mosbach A."/>
            <person name="Van Der Lee T.A."/>
            <person name="Faino L."/>
            <person name="Farmer A.D."/>
            <person name="Papasotiriou D.G."/>
            <person name="Zhou S."/>
            <person name="Seidl M.F."/>
            <person name="Cottam E."/>
            <person name="Edel D."/>
            <person name="Hahn M."/>
            <person name="Schwartz D.C."/>
            <person name="Dietrich R.A."/>
            <person name="Widdison S."/>
            <person name="Scalliet G."/>
        </authorList>
    </citation>
    <scope>NUCLEOTIDE SEQUENCE [LARGE SCALE GENOMIC DNA]</scope>
    <source>
        <strain evidence="1 2">B05.10</strain>
    </source>
</reference>
<dbReference type="AlphaFoldDB" id="A0A384K4G8"/>
<accession>A0A384K4G8</accession>
<evidence type="ECO:0000313" key="2">
    <source>
        <dbReference type="Proteomes" id="UP000001798"/>
    </source>
</evidence>
<evidence type="ECO:0000313" key="1">
    <source>
        <dbReference type="EMBL" id="ATZ57427.1"/>
    </source>
</evidence>